<evidence type="ECO:0000313" key="2">
    <source>
        <dbReference type="Proteomes" id="UP001196413"/>
    </source>
</evidence>
<reference evidence="1" key="1">
    <citation type="submission" date="2021-06" db="EMBL/GenBank/DDBJ databases">
        <title>Parelaphostrongylus tenuis whole genome reference sequence.</title>
        <authorList>
            <person name="Garwood T.J."/>
            <person name="Larsen P.A."/>
            <person name="Fountain-Jones N.M."/>
            <person name="Garbe J.R."/>
            <person name="Macchietto M.G."/>
            <person name="Kania S.A."/>
            <person name="Gerhold R.W."/>
            <person name="Richards J.E."/>
            <person name="Wolf T.M."/>
        </authorList>
    </citation>
    <scope>NUCLEOTIDE SEQUENCE</scope>
    <source>
        <strain evidence="1">MNPRO001-30</strain>
        <tissue evidence="1">Meninges</tissue>
    </source>
</reference>
<organism evidence="1 2">
    <name type="scientific">Parelaphostrongylus tenuis</name>
    <name type="common">Meningeal worm</name>
    <dbReference type="NCBI Taxonomy" id="148309"/>
    <lineage>
        <taxon>Eukaryota</taxon>
        <taxon>Metazoa</taxon>
        <taxon>Ecdysozoa</taxon>
        <taxon>Nematoda</taxon>
        <taxon>Chromadorea</taxon>
        <taxon>Rhabditida</taxon>
        <taxon>Rhabditina</taxon>
        <taxon>Rhabditomorpha</taxon>
        <taxon>Strongyloidea</taxon>
        <taxon>Metastrongylidae</taxon>
        <taxon>Parelaphostrongylus</taxon>
    </lineage>
</organism>
<proteinExistence type="predicted"/>
<name>A0AAD5N584_PARTN</name>
<dbReference type="AlphaFoldDB" id="A0AAD5N584"/>
<keyword evidence="2" id="KW-1185">Reference proteome</keyword>
<gene>
    <name evidence="1" type="ORF">KIN20_019748</name>
</gene>
<protein>
    <submittedName>
        <fullName evidence="1">Uncharacterized protein</fullName>
    </submittedName>
</protein>
<accession>A0AAD5N584</accession>
<dbReference type="Proteomes" id="UP001196413">
    <property type="component" value="Unassembled WGS sequence"/>
</dbReference>
<dbReference type="EMBL" id="JAHQIW010003944">
    <property type="protein sequence ID" value="KAJ1360706.1"/>
    <property type="molecule type" value="Genomic_DNA"/>
</dbReference>
<comment type="caution">
    <text evidence="1">The sequence shown here is derived from an EMBL/GenBank/DDBJ whole genome shotgun (WGS) entry which is preliminary data.</text>
</comment>
<sequence length="80" mass="8256">MSRGSHGGDFAFRLPAVPLRGPNFEVDDLALKPVSSRPSVSAIVVVATNESPFEGLGVVIGGDILLLIGSCSFDPLVGSF</sequence>
<evidence type="ECO:0000313" key="1">
    <source>
        <dbReference type="EMBL" id="KAJ1360706.1"/>
    </source>
</evidence>